<dbReference type="AlphaFoldDB" id="A0ABD5VBP5"/>
<dbReference type="Pfam" id="PF26119">
    <property type="entry name" value="DUF8036"/>
    <property type="match status" value="1"/>
</dbReference>
<name>A0ABD5VBP5_9EURY</name>
<evidence type="ECO:0000313" key="3">
    <source>
        <dbReference type="Proteomes" id="UP001596395"/>
    </source>
</evidence>
<keyword evidence="1" id="KW-0812">Transmembrane</keyword>
<protein>
    <submittedName>
        <fullName evidence="2">Uncharacterized protein</fullName>
    </submittedName>
</protein>
<sequence>MSIWVTVAQVAAGVNVVLLLALTYVWGRNYAKFRSKHTLGLLVFALLLLAENVGVVYYYVLDPQLSAWWGSAVPDIVWQWQMAIHVVEAVALAFLTWTAWD</sequence>
<accession>A0ABD5VBP5</accession>
<proteinExistence type="predicted"/>
<keyword evidence="3" id="KW-1185">Reference proteome</keyword>
<keyword evidence="1" id="KW-1133">Transmembrane helix</keyword>
<feature type="transmembrane region" description="Helical" evidence="1">
    <location>
        <begin position="80"/>
        <end position="100"/>
    </location>
</feature>
<keyword evidence="1" id="KW-0472">Membrane</keyword>
<dbReference type="InterPro" id="IPR058349">
    <property type="entry name" value="DUF8036"/>
</dbReference>
<evidence type="ECO:0000313" key="2">
    <source>
        <dbReference type="EMBL" id="MFC6952990.1"/>
    </source>
</evidence>
<gene>
    <name evidence="2" type="ORF">ACFQGB_08950</name>
</gene>
<dbReference type="EMBL" id="JBHSXN010000002">
    <property type="protein sequence ID" value="MFC6952990.1"/>
    <property type="molecule type" value="Genomic_DNA"/>
</dbReference>
<dbReference type="Proteomes" id="UP001596395">
    <property type="component" value="Unassembled WGS sequence"/>
</dbReference>
<organism evidence="2 3">
    <name type="scientific">Halorubellus litoreus</name>
    <dbReference type="NCBI Taxonomy" id="755308"/>
    <lineage>
        <taxon>Archaea</taxon>
        <taxon>Methanobacteriati</taxon>
        <taxon>Methanobacteriota</taxon>
        <taxon>Stenosarchaea group</taxon>
        <taxon>Halobacteria</taxon>
        <taxon>Halobacteriales</taxon>
        <taxon>Halorubellaceae</taxon>
        <taxon>Halorubellus</taxon>
    </lineage>
</organism>
<evidence type="ECO:0000256" key="1">
    <source>
        <dbReference type="SAM" id="Phobius"/>
    </source>
</evidence>
<reference evidence="2 3" key="1">
    <citation type="journal article" date="2019" name="Int. J. Syst. Evol. Microbiol.">
        <title>The Global Catalogue of Microorganisms (GCM) 10K type strain sequencing project: providing services to taxonomists for standard genome sequencing and annotation.</title>
        <authorList>
            <consortium name="The Broad Institute Genomics Platform"/>
            <consortium name="The Broad Institute Genome Sequencing Center for Infectious Disease"/>
            <person name="Wu L."/>
            <person name="Ma J."/>
        </authorList>
    </citation>
    <scope>NUCLEOTIDE SEQUENCE [LARGE SCALE GENOMIC DNA]</scope>
    <source>
        <strain evidence="2 3">GX26</strain>
    </source>
</reference>
<comment type="caution">
    <text evidence="2">The sequence shown here is derived from an EMBL/GenBank/DDBJ whole genome shotgun (WGS) entry which is preliminary data.</text>
</comment>
<feature type="transmembrane region" description="Helical" evidence="1">
    <location>
        <begin position="6"/>
        <end position="27"/>
    </location>
</feature>
<dbReference type="RefSeq" id="WP_336349968.1">
    <property type="nucleotide sequence ID" value="NZ_JAZAQL010000002.1"/>
</dbReference>
<feature type="transmembrane region" description="Helical" evidence="1">
    <location>
        <begin position="39"/>
        <end position="60"/>
    </location>
</feature>